<evidence type="ECO:0000259" key="2">
    <source>
        <dbReference type="PROSITE" id="PS50835"/>
    </source>
</evidence>
<keyword evidence="1" id="KW-0472">Membrane</keyword>
<comment type="caution">
    <text evidence="3">The sequence shown here is derived from an EMBL/GenBank/DDBJ whole genome shotgun (WGS) entry which is preliminary data.</text>
</comment>
<dbReference type="PROSITE" id="PS50835">
    <property type="entry name" value="IG_LIKE"/>
    <property type="match status" value="1"/>
</dbReference>
<dbReference type="InterPro" id="IPR013783">
    <property type="entry name" value="Ig-like_fold"/>
</dbReference>
<dbReference type="EMBL" id="WNYA01000007">
    <property type="protein sequence ID" value="KAG8560180.1"/>
    <property type="molecule type" value="Genomic_DNA"/>
</dbReference>
<name>A0AAV7AL54_ENGPU</name>
<feature type="transmembrane region" description="Helical" evidence="1">
    <location>
        <begin position="102"/>
        <end position="123"/>
    </location>
</feature>
<sequence>MIILHPERLSPGDIRMTPTITRNGSCSLGLLCSVDKPDVMITWSNLHGGDVNVTGGVLYVPPSDVTLTYICTAHNPVSNVSKTVIPGEYCETARKDFTPRNLIRLILSGIVLLLTGGVFIHHLKTEVMEAPGGR</sequence>
<dbReference type="InterPro" id="IPR007110">
    <property type="entry name" value="Ig-like_dom"/>
</dbReference>
<evidence type="ECO:0000256" key="1">
    <source>
        <dbReference type="SAM" id="Phobius"/>
    </source>
</evidence>
<keyword evidence="4" id="KW-1185">Reference proteome</keyword>
<gene>
    <name evidence="3" type="ORF">GDO81_014827</name>
</gene>
<keyword evidence="1" id="KW-1133">Transmembrane helix</keyword>
<feature type="domain" description="Ig-like" evidence="2">
    <location>
        <begin position="6"/>
        <end position="85"/>
    </location>
</feature>
<keyword evidence="1" id="KW-0812">Transmembrane</keyword>
<evidence type="ECO:0000313" key="3">
    <source>
        <dbReference type="EMBL" id="KAG8560180.1"/>
    </source>
</evidence>
<accession>A0AAV7AL54</accession>
<dbReference type="Proteomes" id="UP000824782">
    <property type="component" value="Unassembled WGS sequence"/>
</dbReference>
<evidence type="ECO:0000313" key="4">
    <source>
        <dbReference type="Proteomes" id="UP000824782"/>
    </source>
</evidence>
<reference evidence="3" key="1">
    <citation type="thesis" date="2020" institute="ProQuest LLC" country="789 East Eisenhower Parkway, Ann Arbor, MI, USA">
        <title>Comparative Genomics and Chromosome Evolution.</title>
        <authorList>
            <person name="Mudd A.B."/>
        </authorList>
    </citation>
    <scope>NUCLEOTIDE SEQUENCE</scope>
    <source>
        <strain evidence="3">237g6f4</strain>
        <tissue evidence="3">Blood</tissue>
    </source>
</reference>
<dbReference type="AlphaFoldDB" id="A0AAV7AL54"/>
<proteinExistence type="predicted"/>
<protein>
    <recommendedName>
        <fullName evidence="2">Ig-like domain-containing protein</fullName>
    </recommendedName>
</protein>
<organism evidence="3 4">
    <name type="scientific">Engystomops pustulosus</name>
    <name type="common">Tungara frog</name>
    <name type="synonym">Physalaemus pustulosus</name>
    <dbReference type="NCBI Taxonomy" id="76066"/>
    <lineage>
        <taxon>Eukaryota</taxon>
        <taxon>Metazoa</taxon>
        <taxon>Chordata</taxon>
        <taxon>Craniata</taxon>
        <taxon>Vertebrata</taxon>
        <taxon>Euteleostomi</taxon>
        <taxon>Amphibia</taxon>
        <taxon>Batrachia</taxon>
        <taxon>Anura</taxon>
        <taxon>Neobatrachia</taxon>
        <taxon>Hyloidea</taxon>
        <taxon>Leptodactylidae</taxon>
        <taxon>Leiuperinae</taxon>
        <taxon>Engystomops</taxon>
    </lineage>
</organism>
<dbReference type="Gene3D" id="2.60.40.10">
    <property type="entry name" value="Immunoglobulins"/>
    <property type="match status" value="1"/>
</dbReference>